<sequence length="54" mass="6065">MKTFSKWMLALILGLLYINTATAQTADPIRYSMQTTASFVGLGEEIEIKAERIK</sequence>
<gene>
    <name evidence="2" type="ORF">ABV298_16430</name>
</gene>
<protein>
    <submittedName>
        <fullName evidence="2">Uncharacterized protein</fullName>
    </submittedName>
</protein>
<name>A0AAU8FE39_9BACT</name>
<keyword evidence="1" id="KW-0732">Signal</keyword>
<reference evidence="2" key="1">
    <citation type="submission" date="2024-06" db="EMBL/GenBank/DDBJ databases">
        <title>Sequencing and assembly of the genome of Dyadobacter sp. strain 676, a symbiont of Cyamopsis tetragonoloba.</title>
        <authorList>
            <person name="Guro P."/>
            <person name="Sazanova A."/>
            <person name="Kuznetsova I."/>
            <person name="Belimov A."/>
            <person name="Safronova V."/>
        </authorList>
    </citation>
    <scope>NUCLEOTIDE SEQUENCE</scope>
    <source>
        <strain evidence="2">676</strain>
    </source>
</reference>
<evidence type="ECO:0000313" key="2">
    <source>
        <dbReference type="EMBL" id="XCH21951.1"/>
    </source>
</evidence>
<dbReference type="EMBL" id="CP159289">
    <property type="protein sequence ID" value="XCH21951.1"/>
    <property type="molecule type" value="Genomic_DNA"/>
</dbReference>
<feature type="chain" id="PRO_5043425907" evidence="1">
    <location>
        <begin position="24"/>
        <end position="54"/>
    </location>
</feature>
<proteinExistence type="predicted"/>
<dbReference type="RefSeq" id="WP_353717285.1">
    <property type="nucleotide sequence ID" value="NZ_CP159289.1"/>
</dbReference>
<feature type="signal peptide" evidence="1">
    <location>
        <begin position="1"/>
        <end position="23"/>
    </location>
</feature>
<evidence type="ECO:0000256" key="1">
    <source>
        <dbReference type="SAM" id="SignalP"/>
    </source>
</evidence>
<dbReference type="AlphaFoldDB" id="A0AAU8FE39"/>
<organism evidence="2">
    <name type="scientific">Dyadobacter sp. 676</name>
    <dbReference type="NCBI Taxonomy" id="3088362"/>
    <lineage>
        <taxon>Bacteria</taxon>
        <taxon>Pseudomonadati</taxon>
        <taxon>Bacteroidota</taxon>
        <taxon>Cytophagia</taxon>
        <taxon>Cytophagales</taxon>
        <taxon>Spirosomataceae</taxon>
        <taxon>Dyadobacter</taxon>
    </lineage>
</organism>
<accession>A0AAU8FE39</accession>